<comment type="caution">
    <text evidence="2">The sequence shown here is derived from an EMBL/GenBank/DDBJ whole genome shotgun (WGS) entry which is preliminary data.</text>
</comment>
<organism evidence="2 3">
    <name type="scientific">Batillaria attramentaria</name>
    <dbReference type="NCBI Taxonomy" id="370345"/>
    <lineage>
        <taxon>Eukaryota</taxon>
        <taxon>Metazoa</taxon>
        <taxon>Spiralia</taxon>
        <taxon>Lophotrochozoa</taxon>
        <taxon>Mollusca</taxon>
        <taxon>Gastropoda</taxon>
        <taxon>Caenogastropoda</taxon>
        <taxon>Sorbeoconcha</taxon>
        <taxon>Cerithioidea</taxon>
        <taxon>Batillariidae</taxon>
        <taxon>Batillaria</taxon>
    </lineage>
</organism>
<keyword evidence="3" id="KW-1185">Reference proteome</keyword>
<dbReference type="Proteomes" id="UP001519460">
    <property type="component" value="Unassembled WGS sequence"/>
</dbReference>
<sequence>LSTDQGPPAMGKHTGAWRKKPPAQIGRDRKRAEQHQAQTGKGQHSADKTTELDTPQVEETNNNEDSEGSDVYSHCPSLFQPSPVTDPVTVTHQPDTARATQQKDLDQTTQPVSRSSGADARAGQLDSETRPDYTEDMCIDSKYVEQVVNNTDFEVTGEADSEVDSSCDIETLAENLGISLEHAKLHAGEITHRFRRRMLGK</sequence>
<dbReference type="EMBL" id="JACVVK020000091">
    <property type="protein sequence ID" value="KAK7493614.1"/>
    <property type="molecule type" value="Genomic_DNA"/>
</dbReference>
<feature type="non-terminal residue" evidence="2">
    <location>
        <position position="201"/>
    </location>
</feature>
<proteinExistence type="predicted"/>
<gene>
    <name evidence="2" type="ORF">BaRGS_00015126</name>
</gene>
<accession>A0ABD0L3A1</accession>
<evidence type="ECO:0000256" key="1">
    <source>
        <dbReference type="SAM" id="MobiDB-lite"/>
    </source>
</evidence>
<dbReference type="AlphaFoldDB" id="A0ABD0L3A1"/>
<feature type="non-terminal residue" evidence="2">
    <location>
        <position position="1"/>
    </location>
</feature>
<evidence type="ECO:0000313" key="3">
    <source>
        <dbReference type="Proteomes" id="UP001519460"/>
    </source>
</evidence>
<evidence type="ECO:0000313" key="2">
    <source>
        <dbReference type="EMBL" id="KAK7493614.1"/>
    </source>
</evidence>
<feature type="compositionally biased region" description="Polar residues" evidence="1">
    <location>
        <begin position="107"/>
        <end position="116"/>
    </location>
</feature>
<name>A0ABD0L3A1_9CAEN</name>
<protein>
    <submittedName>
        <fullName evidence="2">Uncharacterized protein</fullName>
    </submittedName>
</protein>
<feature type="region of interest" description="Disordered" evidence="1">
    <location>
        <begin position="1"/>
        <end position="136"/>
    </location>
</feature>
<reference evidence="2 3" key="1">
    <citation type="journal article" date="2023" name="Sci. Data">
        <title>Genome assembly of the Korean intertidal mud-creeper Batillaria attramentaria.</title>
        <authorList>
            <person name="Patra A.K."/>
            <person name="Ho P.T."/>
            <person name="Jun S."/>
            <person name="Lee S.J."/>
            <person name="Kim Y."/>
            <person name="Won Y.J."/>
        </authorList>
    </citation>
    <scope>NUCLEOTIDE SEQUENCE [LARGE SCALE GENOMIC DNA]</scope>
    <source>
        <strain evidence="2">Wonlab-2016</strain>
    </source>
</reference>
<feature type="compositionally biased region" description="Polar residues" evidence="1">
    <location>
        <begin position="79"/>
        <end position="100"/>
    </location>
</feature>